<evidence type="ECO:0000313" key="1">
    <source>
        <dbReference type="EMBL" id="CRK96151.1"/>
    </source>
</evidence>
<dbReference type="Proteomes" id="UP000183832">
    <property type="component" value="Unassembled WGS sequence"/>
</dbReference>
<organism evidence="1 2">
    <name type="scientific">Clunio marinus</name>
    <dbReference type="NCBI Taxonomy" id="568069"/>
    <lineage>
        <taxon>Eukaryota</taxon>
        <taxon>Metazoa</taxon>
        <taxon>Ecdysozoa</taxon>
        <taxon>Arthropoda</taxon>
        <taxon>Hexapoda</taxon>
        <taxon>Insecta</taxon>
        <taxon>Pterygota</taxon>
        <taxon>Neoptera</taxon>
        <taxon>Endopterygota</taxon>
        <taxon>Diptera</taxon>
        <taxon>Nematocera</taxon>
        <taxon>Chironomoidea</taxon>
        <taxon>Chironomidae</taxon>
        <taxon>Clunio</taxon>
    </lineage>
</organism>
<proteinExistence type="predicted"/>
<reference evidence="1 2" key="1">
    <citation type="submission" date="2015-04" db="EMBL/GenBank/DDBJ databases">
        <authorList>
            <person name="Syromyatnikov M.Y."/>
            <person name="Popov V.N."/>
        </authorList>
    </citation>
    <scope>NUCLEOTIDE SEQUENCE [LARGE SCALE GENOMIC DNA]</scope>
</reference>
<dbReference type="AlphaFoldDB" id="A0A1J1I763"/>
<dbReference type="EMBL" id="CVRI01000043">
    <property type="protein sequence ID" value="CRK96151.1"/>
    <property type="molecule type" value="Genomic_DNA"/>
</dbReference>
<accession>A0A1J1I763</accession>
<sequence>MFSHLRCERRSFNKRIDEISIVETTSFKRISVFDVKQRKMDAQQQTQSRMTKPREYLRSREWFAARMK</sequence>
<name>A0A1J1I763_9DIPT</name>
<evidence type="ECO:0000313" key="2">
    <source>
        <dbReference type="Proteomes" id="UP000183832"/>
    </source>
</evidence>
<keyword evidence="2" id="KW-1185">Reference proteome</keyword>
<gene>
    <name evidence="1" type="ORF">CLUMA_CG009580</name>
</gene>
<protein>
    <submittedName>
        <fullName evidence="1">CLUMA_CG009580, isoform A</fullName>
    </submittedName>
</protein>